<dbReference type="RefSeq" id="WP_098516092.1">
    <property type="nucleotide sequence ID" value="NZ_NUVX01000016.1"/>
</dbReference>
<name>A0A9X6WPI2_BACTU</name>
<accession>A0A9X6WPI2</accession>
<organism evidence="1 2">
    <name type="scientific">Bacillus thuringiensis</name>
    <dbReference type="NCBI Taxonomy" id="1428"/>
    <lineage>
        <taxon>Bacteria</taxon>
        <taxon>Bacillati</taxon>
        <taxon>Bacillota</taxon>
        <taxon>Bacilli</taxon>
        <taxon>Bacillales</taxon>
        <taxon>Bacillaceae</taxon>
        <taxon>Bacillus</taxon>
        <taxon>Bacillus cereus group</taxon>
    </lineage>
</organism>
<evidence type="ECO:0000313" key="2">
    <source>
        <dbReference type="Proteomes" id="UP000224003"/>
    </source>
</evidence>
<dbReference type="Proteomes" id="UP000224003">
    <property type="component" value="Unassembled WGS sequence"/>
</dbReference>
<reference evidence="1 2" key="1">
    <citation type="submission" date="2017-09" db="EMBL/GenBank/DDBJ databases">
        <title>Large-scale bioinformatics analysis of Bacillus genomes uncovers conserved roles of natural products in bacterial physiology.</title>
        <authorList>
            <consortium name="Agbiome Team Llc"/>
            <person name="Bleich R.M."/>
            <person name="Grubbs K.J."/>
            <person name="Santa Maria K.C."/>
            <person name="Allen S.E."/>
            <person name="Farag S."/>
            <person name="Shank E.A."/>
            <person name="Bowers A."/>
        </authorList>
    </citation>
    <scope>NUCLEOTIDE SEQUENCE [LARGE SCALE GENOMIC DNA]</scope>
    <source>
        <strain evidence="1 2">AFS085496</strain>
    </source>
</reference>
<proteinExistence type="predicted"/>
<gene>
    <name evidence="1" type="ORF">COJ15_09775</name>
</gene>
<sequence>MSSFEFASGYFTGKAMYKNKNKPAFNKPYINKEARKVGLKVGFKALGGIGLLEDAWTFGKGAYDGYRKAYKEYDKKHGYTKKSYKKKRRR</sequence>
<dbReference type="EMBL" id="NUVX01000016">
    <property type="protein sequence ID" value="PFJ40644.1"/>
    <property type="molecule type" value="Genomic_DNA"/>
</dbReference>
<protein>
    <submittedName>
        <fullName evidence="1">Uncharacterized protein</fullName>
    </submittedName>
</protein>
<evidence type="ECO:0000313" key="1">
    <source>
        <dbReference type="EMBL" id="PFJ40644.1"/>
    </source>
</evidence>
<dbReference type="AlphaFoldDB" id="A0A9X6WPI2"/>
<comment type="caution">
    <text evidence="1">The sequence shown here is derived from an EMBL/GenBank/DDBJ whole genome shotgun (WGS) entry which is preliminary data.</text>
</comment>